<name>A0A370WVA4_9GAMM</name>
<evidence type="ECO:0000256" key="1">
    <source>
        <dbReference type="SAM" id="MobiDB-lite"/>
    </source>
</evidence>
<dbReference type="OrthoDB" id="8967912at2"/>
<gene>
    <name evidence="2" type="ORF">DWU99_20125</name>
</gene>
<accession>A0A370WVA4</accession>
<proteinExistence type="predicted"/>
<organism evidence="2 3">
    <name type="scientific">Dyella psychrodurans</name>
    <dbReference type="NCBI Taxonomy" id="1927960"/>
    <lineage>
        <taxon>Bacteria</taxon>
        <taxon>Pseudomonadati</taxon>
        <taxon>Pseudomonadota</taxon>
        <taxon>Gammaproteobacteria</taxon>
        <taxon>Lysobacterales</taxon>
        <taxon>Rhodanobacteraceae</taxon>
        <taxon>Dyella</taxon>
    </lineage>
</organism>
<sequence length="245" mass="28576">MATTRRKSSNTSFRKQASVKVGAAKNVALAHGDIERLRDHLTNYKRVQQHIQHHTIDELQMYPQHDPRTESPAYAKVHKYLTVQLDLPCLVCGVKHSTLGDTEQNRYQAKAMETHHHVVEWALANAVDLDKFNAIIRPHLAQRHPKDPTWRYEQAFDQQKLLDWVDHSEHNLWVLCDVHHRAKFLGIHEITYPIWVPMDLYRPDFETWAKEQIDTMRTGTKQTMKAPRKTASKKTVTRKRKAAAV</sequence>
<protein>
    <submittedName>
        <fullName evidence="2">Uncharacterized protein</fullName>
    </submittedName>
</protein>
<reference evidence="2 3" key="1">
    <citation type="submission" date="2018-07" db="EMBL/GenBank/DDBJ databases">
        <title>Dyella monticola sp. nov. and Dyella psychrodurans sp. nov. isolated from monsoon evergreen broad-leaved forest soil of Dinghu Mountain, China.</title>
        <authorList>
            <person name="Gao Z."/>
            <person name="Qiu L."/>
        </authorList>
    </citation>
    <scope>NUCLEOTIDE SEQUENCE [LARGE SCALE GENOMIC DNA]</scope>
    <source>
        <strain evidence="2 3">4MSK11</strain>
    </source>
</reference>
<feature type="region of interest" description="Disordered" evidence="1">
    <location>
        <begin position="219"/>
        <end position="245"/>
    </location>
</feature>
<dbReference type="AlphaFoldDB" id="A0A370WVA4"/>
<keyword evidence="3" id="KW-1185">Reference proteome</keyword>
<evidence type="ECO:0000313" key="2">
    <source>
        <dbReference type="EMBL" id="RDS80073.1"/>
    </source>
</evidence>
<evidence type="ECO:0000313" key="3">
    <source>
        <dbReference type="Proteomes" id="UP000255334"/>
    </source>
</evidence>
<comment type="caution">
    <text evidence="2">The sequence shown here is derived from an EMBL/GenBank/DDBJ whole genome shotgun (WGS) entry which is preliminary data.</text>
</comment>
<dbReference type="EMBL" id="QRBF01000011">
    <property type="protein sequence ID" value="RDS80073.1"/>
    <property type="molecule type" value="Genomic_DNA"/>
</dbReference>
<dbReference type="RefSeq" id="WP_115479890.1">
    <property type="nucleotide sequence ID" value="NZ_QRBF01000011.1"/>
</dbReference>
<dbReference type="Proteomes" id="UP000255334">
    <property type="component" value="Unassembled WGS sequence"/>
</dbReference>
<feature type="compositionally biased region" description="Basic residues" evidence="1">
    <location>
        <begin position="226"/>
        <end position="245"/>
    </location>
</feature>